<dbReference type="GO" id="GO:0005975">
    <property type="term" value="P:carbohydrate metabolic process"/>
    <property type="evidence" value="ECO:0007669"/>
    <property type="project" value="InterPro"/>
</dbReference>
<dbReference type="InterPro" id="IPR007822">
    <property type="entry name" value="LANC-like"/>
</dbReference>
<organism evidence="1 2">
    <name type="scientific">Halocaridina rubra</name>
    <name type="common">Hawaiian red shrimp</name>
    <dbReference type="NCBI Taxonomy" id="373956"/>
    <lineage>
        <taxon>Eukaryota</taxon>
        <taxon>Metazoa</taxon>
        <taxon>Ecdysozoa</taxon>
        <taxon>Arthropoda</taxon>
        <taxon>Crustacea</taxon>
        <taxon>Multicrustacea</taxon>
        <taxon>Malacostraca</taxon>
        <taxon>Eumalacostraca</taxon>
        <taxon>Eucarida</taxon>
        <taxon>Decapoda</taxon>
        <taxon>Pleocyemata</taxon>
        <taxon>Caridea</taxon>
        <taxon>Atyoidea</taxon>
        <taxon>Atyidae</taxon>
        <taxon>Halocaridina</taxon>
    </lineage>
</organism>
<dbReference type="SUPFAM" id="SSF158745">
    <property type="entry name" value="LanC-like"/>
    <property type="match status" value="1"/>
</dbReference>
<name>A0AAN9A2R6_HALRR</name>
<dbReference type="AlphaFoldDB" id="A0AAN9A2R6"/>
<feature type="non-terminal residue" evidence="1">
    <location>
        <position position="93"/>
    </location>
</feature>
<dbReference type="InterPro" id="IPR012341">
    <property type="entry name" value="6hp_glycosidase-like_sf"/>
</dbReference>
<keyword evidence="2" id="KW-1185">Reference proteome</keyword>
<dbReference type="GO" id="GO:0031179">
    <property type="term" value="P:peptide modification"/>
    <property type="evidence" value="ECO:0007669"/>
    <property type="project" value="InterPro"/>
</dbReference>
<dbReference type="Proteomes" id="UP001381693">
    <property type="component" value="Unassembled WGS sequence"/>
</dbReference>
<reference evidence="1 2" key="1">
    <citation type="submission" date="2023-11" db="EMBL/GenBank/DDBJ databases">
        <title>Halocaridina rubra genome assembly.</title>
        <authorList>
            <person name="Smith C."/>
        </authorList>
    </citation>
    <scope>NUCLEOTIDE SEQUENCE [LARGE SCALE GENOMIC DNA]</scope>
    <source>
        <strain evidence="1">EP-1</strain>
        <tissue evidence="1">Whole</tissue>
    </source>
</reference>
<dbReference type="Gene3D" id="1.50.10.10">
    <property type="match status" value="1"/>
</dbReference>
<sequence>DNRASENRAQMRNNDGGLYTGLPGAALMLHKLSKNPHFAQERGMLLQEALGYLKPALEYANYIKNHGHMVDRASFLCGNSGIFAVAAAVHKAL</sequence>
<evidence type="ECO:0000313" key="1">
    <source>
        <dbReference type="EMBL" id="KAK7072129.1"/>
    </source>
</evidence>
<dbReference type="Pfam" id="PF05147">
    <property type="entry name" value="LANC_like"/>
    <property type="match status" value="1"/>
</dbReference>
<proteinExistence type="predicted"/>
<protein>
    <submittedName>
        <fullName evidence="1">Uncharacterized protein</fullName>
    </submittedName>
</protein>
<comment type="caution">
    <text evidence="1">The sequence shown here is derived from an EMBL/GenBank/DDBJ whole genome shotgun (WGS) entry which is preliminary data.</text>
</comment>
<evidence type="ECO:0000313" key="2">
    <source>
        <dbReference type="Proteomes" id="UP001381693"/>
    </source>
</evidence>
<gene>
    <name evidence="1" type="ORF">SK128_024533</name>
</gene>
<feature type="non-terminal residue" evidence="1">
    <location>
        <position position="1"/>
    </location>
</feature>
<accession>A0AAN9A2R6</accession>
<dbReference type="EMBL" id="JAXCGZ010013661">
    <property type="protein sequence ID" value="KAK7072129.1"/>
    <property type="molecule type" value="Genomic_DNA"/>
</dbReference>